<dbReference type="PANTHER" id="PTHR30627">
    <property type="entry name" value="PEPTIDOGLYCAN D,D-TRANSPEPTIDASE"/>
    <property type="match status" value="1"/>
</dbReference>
<dbReference type="GO" id="GO:0071555">
    <property type="term" value="P:cell wall organization"/>
    <property type="evidence" value="ECO:0007669"/>
    <property type="project" value="UniProtKB-KW"/>
</dbReference>
<evidence type="ECO:0000256" key="8">
    <source>
        <dbReference type="ARBA" id="ARBA00022801"/>
    </source>
</evidence>
<organism evidence="17 18">
    <name type="scientific">Desulfonatronum thiosulfatophilum</name>
    <dbReference type="NCBI Taxonomy" id="617002"/>
    <lineage>
        <taxon>Bacteria</taxon>
        <taxon>Pseudomonadati</taxon>
        <taxon>Thermodesulfobacteriota</taxon>
        <taxon>Desulfovibrionia</taxon>
        <taxon>Desulfovibrionales</taxon>
        <taxon>Desulfonatronaceae</taxon>
        <taxon>Desulfonatronum</taxon>
    </lineage>
</organism>
<evidence type="ECO:0000256" key="13">
    <source>
        <dbReference type="ARBA" id="ARBA00023316"/>
    </source>
</evidence>
<evidence type="ECO:0000256" key="11">
    <source>
        <dbReference type="ARBA" id="ARBA00022989"/>
    </source>
</evidence>
<dbReference type="AlphaFoldDB" id="A0A1G6C2Y3"/>
<name>A0A1G6C2Y3_9BACT</name>
<keyword evidence="6" id="KW-0645">Protease</keyword>
<keyword evidence="11 14" id="KW-1133">Transmembrane helix</keyword>
<keyword evidence="3" id="KW-1003">Cell membrane</keyword>
<dbReference type="GO" id="GO:0009252">
    <property type="term" value="P:peptidoglycan biosynthetic process"/>
    <property type="evidence" value="ECO:0007669"/>
    <property type="project" value="UniProtKB-KW"/>
</dbReference>
<keyword evidence="12 14" id="KW-0472">Membrane</keyword>
<evidence type="ECO:0000256" key="2">
    <source>
        <dbReference type="ARBA" id="ARBA00004236"/>
    </source>
</evidence>
<evidence type="ECO:0000256" key="6">
    <source>
        <dbReference type="ARBA" id="ARBA00022670"/>
    </source>
</evidence>
<dbReference type="OrthoDB" id="9766847at2"/>
<dbReference type="NCBIfam" id="TIGR03423">
    <property type="entry name" value="pbp2_mrdA"/>
    <property type="match status" value="1"/>
</dbReference>
<reference evidence="17 18" key="1">
    <citation type="submission" date="2016-10" db="EMBL/GenBank/DDBJ databases">
        <authorList>
            <person name="de Groot N.N."/>
        </authorList>
    </citation>
    <scope>NUCLEOTIDE SEQUENCE [LARGE SCALE GENOMIC DNA]</scope>
    <source>
        <strain evidence="17 18">ASO4-2</strain>
    </source>
</reference>
<feature type="domain" description="Penicillin-binding protein dimerisation" evidence="16">
    <location>
        <begin position="60"/>
        <end position="228"/>
    </location>
</feature>
<dbReference type="EMBL" id="FMXO01000006">
    <property type="protein sequence ID" value="SDB27233.1"/>
    <property type="molecule type" value="Genomic_DNA"/>
</dbReference>
<dbReference type="SUPFAM" id="SSF56519">
    <property type="entry name" value="Penicillin binding protein dimerisation domain"/>
    <property type="match status" value="1"/>
</dbReference>
<keyword evidence="5" id="KW-0121">Carboxypeptidase</keyword>
<dbReference type="InterPro" id="IPR036138">
    <property type="entry name" value="PBP_dimer_sf"/>
</dbReference>
<dbReference type="Gene3D" id="3.40.710.10">
    <property type="entry name" value="DD-peptidase/beta-lactamase superfamily"/>
    <property type="match status" value="1"/>
</dbReference>
<gene>
    <name evidence="17" type="ORF">SAMN05660653_01323</name>
</gene>
<dbReference type="GO" id="GO:0016740">
    <property type="term" value="F:transferase activity"/>
    <property type="evidence" value="ECO:0007669"/>
    <property type="project" value="UniProtKB-KW"/>
</dbReference>
<dbReference type="Pfam" id="PF03717">
    <property type="entry name" value="PBP_dimer"/>
    <property type="match status" value="1"/>
</dbReference>
<evidence type="ECO:0000256" key="5">
    <source>
        <dbReference type="ARBA" id="ARBA00022645"/>
    </source>
</evidence>
<evidence type="ECO:0000259" key="15">
    <source>
        <dbReference type="Pfam" id="PF00905"/>
    </source>
</evidence>
<keyword evidence="17" id="KW-0808">Transferase</keyword>
<feature type="domain" description="Penicillin-binding protein transpeptidase" evidence="15">
    <location>
        <begin position="261"/>
        <end position="587"/>
    </location>
</feature>
<evidence type="ECO:0000256" key="9">
    <source>
        <dbReference type="ARBA" id="ARBA00022960"/>
    </source>
</evidence>
<dbReference type="InterPro" id="IPR005311">
    <property type="entry name" value="PBP_dimer"/>
</dbReference>
<sequence>MNLSRDADQQFPRNGLLFLQLLVLGLFLIFILRFWYLQLHKGQDFADRAENNRIRHQLVYAPRGLIRDRNGTLLSVNEPAYALAIVREDSRDIPEVLRQVAIWLDMDPESIRETFEKGRLRIRRFEPQILVHSLTFEQLATIEANTLVWPELKIITKPRRTYLDGPLLAHVIGYVAEANEQEMNADPELNLGDSIGKKGMEFTMESVLRGKKGLRQMDVDAAGRQLGTTLLTPPQAGNDIRLSIDLELQRYVDAQMGDHVGSVIVLEADTGQILALVSKPAFDNNLFVTSLSHADWAVLRDNPAHPLQNRAIQSAYPPGSVFKLVIAGAALTERTAVPSDRVFCSGGLRLGNRLFRCWERRGHGWMDMNRGLVQSCDTYFYTLGDKLGVDRMHPYSVQSGFGVRTGIDLPHESSGLVPSREWKRRRFNEPWHRGENFNMSIGQGFMLTTPIQVARYNAALINGGKLLKPQLLADADPEVQSELPLQASHRDFLVQTMVNTVEDGRGTARRISRPDVRLGAKTGTAQVVRLMAEYEKAKLQDIPYHLRDHAWMTSFGQKDGRSYVIVAMIEHGGGGGSTAGPIIKTIYDYLFPKDQFHDAG</sequence>
<keyword evidence="10" id="KW-0573">Peptidoglycan synthesis</keyword>
<keyword evidence="18" id="KW-1185">Reference proteome</keyword>
<evidence type="ECO:0000313" key="17">
    <source>
        <dbReference type="EMBL" id="SDB27233.1"/>
    </source>
</evidence>
<dbReference type="GO" id="GO:0071972">
    <property type="term" value="F:peptidoglycan L,D-transpeptidase activity"/>
    <property type="evidence" value="ECO:0007669"/>
    <property type="project" value="TreeGrafter"/>
</dbReference>
<dbReference type="InterPro" id="IPR012338">
    <property type="entry name" value="Beta-lactam/transpept-like"/>
</dbReference>
<keyword evidence="4" id="KW-0997">Cell inner membrane</keyword>
<evidence type="ECO:0000256" key="12">
    <source>
        <dbReference type="ARBA" id="ARBA00023136"/>
    </source>
</evidence>
<dbReference type="Proteomes" id="UP000198771">
    <property type="component" value="Unassembled WGS sequence"/>
</dbReference>
<dbReference type="SUPFAM" id="SSF56601">
    <property type="entry name" value="beta-lactamase/transpeptidase-like"/>
    <property type="match status" value="1"/>
</dbReference>
<evidence type="ECO:0000256" key="7">
    <source>
        <dbReference type="ARBA" id="ARBA00022692"/>
    </source>
</evidence>
<evidence type="ECO:0000259" key="16">
    <source>
        <dbReference type="Pfam" id="PF03717"/>
    </source>
</evidence>
<evidence type="ECO:0000313" key="18">
    <source>
        <dbReference type="Proteomes" id="UP000198771"/>
    </source>
</evidence>
<evidence type="ECO:0000256" key="4">
    <source>
        <dbReference type="ARBA" id="ARBA00022519"/>
    </source>
</evidence>
<comment type="subcellular location">
    <subcellularLocation>
        <location evidence="2">Cell membrane</location>
    </subcellularLocation>
    <subcellularLocation>
        <location evidence="1">Membrane</location>
        <topology evidence="1">Single-pass membrane protein</topology>
    </subcellularLocation>
</comment>
<dbReference type="GO" id="GO:0009002">
    <property type="term" value="F:serine-type D-Ala-D-Ala carboxypeptidase activity"/>
    <property type="evidence" value="ECO:0007669"/>
    <property type="project" value="InterPro"/>
</dbReference>
<keyword evidence="8" id="KW-0378">Hydrolase</keyword>
<dbReference type="GO" id="GO:0005886">
    <property type="term" value="C:plasma membrane"/>
    <property type="evidence" value="ECO:0007669"/>
    <property type="project" value="UniProtKB-SubCell"/>
</dbReference>
<accession>A0A1G6C2Y3</accession>
<proteinExistence type="predicted"/>
<dbReference type="Pfam" id="PF00905">
    <property type="entry name" value="Transpeptidase"/>
    <property type="match status" value="1"/>
</dbReference>
<dbReference type="PANTHER" id="PTHR30627:SF2">
    <property type="entry name" value="PEPTIDOGLYCAN D,D-TRANSPEPTIDASE MRDA"/>
    <property type="match status" value="1"/>
</dbReference>
<evidence type="ECO:0000256" key="1">
    <source>
        <dbReference type="ARBA" id="ARBA00004167"/>
    </source>
</evidence>
<dbReference type="InterPro" id="IPR001460">
    <property type="entry name" value="PCN-bd_Tpept"/>
</dbReference>
<feature type="transmembrane region" description="Helical" evidence="14">
    <location>
        <begin position="16"/>
        <end position="36"/>
    </location>
</feature>
<protein>
    <submittedName>
        <fullName evidence="17">Peptidoglycan glycosyltransferase</fullName>
    </submittedName>
</protein>
<keyword evidence="9" id="KW-0133">Cell shape</keyword>
<dbReference type="Gene3D" id="3.90.1310.10">
    <property type="entry name" value="Penicillin-binding protein 2a (Domain 2)"/>
    <property type="match status" value="1"/>
</dbReference>
<dbReference type="RefSeq" id="WP_092118954.1">
    <property type="nucleotide sequence ID" value="NZ_FMXO01000006.1"/>
</dbReference>
<keyword evidence="13" id="KW-0961">Cell wall biogenesis/degradation</keyword>
<evidence type="ECO:0000256" key="10">
    <source>
        <dbReference type="ARBA" id="ARBA00022984"/>
    </source>
</evidence>
<keyword evidence="7 14" id="KW-0812">Transmembrane</keyword>
<dbReference type="GO" id="GO:0008360">
    <property type="term" value="P:regulation of cell shape"/>
    <property type="evidence" value="ECO:0007669"/>
    <property type="project" value="UniProtKB-KW"/>
</dbReference>
<dbReference type="InterPro" id="IPR017790">
    <property type="entry name" value="Penicillin-binding_protein_2"/>
</dbReference>
<dbReference type="GO" id="GO:0006508">
    <property type="term" value="P:proteolysis"/>
    <property type="evidence" value="ECO:0007669"/>
    <property type="project" value="UniProtKB-KW"/>
</dbReference>
<dbReference type="GO" id="GO:0008658">
    <property type="term" value="F:penicillin binding"/>
    <property type="evidence" value="ECO:0007669"/>
    <property type="project" value="InterPro"/>
</dbReference>
<dbReference type="STRING" id="617002.SAMN05660653_01323"/>
<dbReference type="InterPro" id="IPR050515">
    <property type="entry name" value="Beta-lactam/transpept"/>
</dbReference>
<evidence type="ECO:0000256" key="14">
    <source>
        <dbReference type="SAM" id="Phobius"/>
    </source>
</evidence>
<evidence type="ECO:0000256" key="3">
    <source>
        <dbReference type="ARBA" id="ARBA00022475"/>
    </source>
</evidence>
<dbReference type="Gene3D" id="3.30.1390.30">
    <property type="entry name" value="Penicillin-binding protein 2a, domain 3"/>
    <property type="match status" value="1"/>
</dbReference>